<sequence>MPSLLIRFLFCLLCLLITASGALYDRQRGMKTYNLPDEHVQRYLQQHSANTIVGKQKQREALKEHPDVQQFLSWRERHQAGDADAGVAFTGKIPHDFLHMMTMDHASSTEDEVPEL</sequence>
<protein>
    <recommendedName>
        <fullName evidence="4">Cathepsin propeptide inhibitor domain-containing protein</fullName>
    </recommendedName>
</protein>
<evidence type="ECO:0000313" key="3">
    <source>
        <dbReference type="Proteomes" id="UP000232323"/>
    </source>
</evidence>
<feature type="chain" id="PRO_5012219594" description="Cathepsin propeptide inhibitor domain-containing protein" evidence="1">
    <location>
        <begin position="22"/>
        <end position="116"/>
    </location>
</feature>
<name>A0A250XG64_9CHLO</name>
<evidence type="ECO:0000256" key="1">
    <source>
        <dbReference type="SAM" id="SignalP"/>
    </source>
</evidence>
<keyword evidence="3" id="KW-1185">Reference proteome</keyword>
<evidence type="ECO:0008006" key="4">
    <source>
        <dbReference type="Google" id="ProtNLM"/>
    </source>
</evidence>
<dbReference type="Proteomes" id="UP000232323">
    <property type="component" value="Unassembled WGS sequence"/>
</dbReference>
<dbReference type="EMBL" id="BEGY01000070">
    <property type="protein sequence ID" value="GAX81780.1"/>
    <property type="molecule type" value="Genomic_DNA"/>
</dbReference>
<dbReference type="AlphaFoldDB" id="A0A250XG64"/>
<comment type="caution">
    <text evidence="2">The sequence shown here is derived from an EMBL/GenBank/DDBJ whole genome shotgun (WGS) entry which is preliminary data.</text>
</comment>
<keyword evidence="1" id="KW-0732">Signal</keyword>
<gene>
    <name evidence="2" type="ORF">CEUSTIGMA_g9208.t1</name>
</gene>
<organism evidence="2 3">
    <name type="scientific">Chlamydomonas eustigma</name>
    <dbReference type="NCBI Taxonomy" id="1157962"/>
    <lineage>
        <taxon>Eukaryota</taxon>
        <taxon>Viridiplantae</taxon>
        <taxon>Chlorophyta</taxon>
        <taxon>core chlorophytes</taxon>
        <taxon>Chlorophyceae</taxon>
        <taxon>CS clade</taxon>
        <taxon>Chlamydomonadales</taxon>
        <taxon>Chlamydomonadaceae</taxon>
        <taxon>Chlamydomonas</taxon>
    </lineage>
</organism>
<feature type="signal peptide" evidence="1">
    <location>
        <begin position="1"/>
        <end position="21"/>
    </location>
</feature>
<proteinExistence type="predicted"/>
<evidence type="ECO:0000313" key="2">
    <source>
        <dbReference type="EMBL" id="GAX81780.1"/>
    </source>
</evidence>
<accession>A0A250XG64</accession>
<reference evidence="2 3" key="1">
    <citation type="submission" date="2017-08" db="EMBL/GenBank/DDBJ databases">
        <title>Acidophilic green algal genome provides insights into adaptation to an acidic environment.</title>
        <authorList>
            <person name="Hirooka S."/>
            <person name="Hirose Y."/>
            <person name="Kanesaki Y."/>
            <person name="Higuchi S."/>
            <person name="Fujiwara T."/>
            <person name="Onuma R."/>
            <person name="Era A."/>
            <person name="Ohbayashi R."/>
            <person name="Uzuka A."/>
            <person name="Nozaki H."/>
            <person name="Yoshikawa H."/>
            <person name="Miyagishima S.Y."/>
        </authorList>
    </citation>
    <scope>NUCLEOTIDE SEQUENCE [LARGE SCALE GENOMIC DNA]</scope>
    <source>
        <strain evidence="2 3">NIES-2499</strain>
    </source>
</reference>
<dbReference type="OrthoDB" id="538067at2759"/>